<feature type="transmembrane region" description="Helical" evidence="2">
    <location>
        <begin position="200"/>
        <end position="220"/>
    </location>
</feature>
<feature type="non-terminal residue" evidence="3">
    <location>
        <position position="1"/>
    </location>
</feature>
<feature type="region of interest" description="Disordered" evidence="1">
    <location>
        <begin position="53"/>
        <end position="77"/>
    </location>
</feature>
<feature type="region of interest" description="Disordered" evidence="1">
    <location>
        <begin position="293"/>
        <end position="312"/>
    </location>
</feature>
<feature type="compositionally biased region" description="Basic and acidic residues" evidence="1">
    <location>
        <begin position="297"/>
        <end position="312"/>
    </location>
</feature>
<dbReference type="Proteomes" id="UP000789595">
    <property type="component" value="Unassembled WGS sequence"/>
</dbReference>
<feature type="compositionally biased region" description="Gly residues" evidence="1">
    <location>
        <begin position="148"/>
        <end position="160"/>
    </location>
</feature>
<evidence type="ECO:0000256" key="2">
    <source>
        <dbReference type="SAM" id="Phobius"/>
    </source>
</evidence>
<dbReference type="AlphaFoldDB" id="A0A8J2T2K4"/>
<proteinExistence type="predicted"/>
<keyword evidence="2" id="KW-1133">Transmembrane helix</keyword>
<evidence type="ECO:0000313" key="3">
    <source>
        <dbReference type="EMBL" id="CAH0379491.1"/>
    </source>
</evidence>
<feature type="region of interest" description="Disordered" evidence="1">
    <location>
        <begin position="1"/>
        <end position="35"/>
    </location>
</feature>
<keyword evidence="2" id="KW-0812">Transmembrane</keyword>
<keyword evidence="4" id="KW-1185">Reference proteome</keyword>
<reference evidence="3" key="1">
    <citation type="submission" date="2021-11" db="EMBL/GenBank/DDBJ databases">
        <authorList>
            <consortium name="Genoscope - CEA"/>
            <person name="William W."/>
        </authorList>
    </citation>
    <scope>NUCLEOTIDE SEQUENCE</scope>
</reference>
<evidence type="ECO:0000313" key="4">
    <source>
        <dbReference type="Proteomes" id="UP000789595"/>
    </source>
</evidence>
<feature type="compositionally biased region" description="Polar residues" evidence="1">
    <location>
        <begin position="113"/>
        <end position="134"/>
    </location>
</feature>
<feature type="region of interest" description="Disordered" evidence="1">
    <location>
        <begin position="89"/>
        <end position="164"/>
    </location>
</feature>
<feature type="compositionally biased region" description="Low complexity" evidence="1">
    <location>
        <begin position="96"/>
        <end position="107"/>
    </location>
</feature>
<comment type="caution">
    <text evidence="3">The sequence shown here is derived from an EMBL/GenBank/DDBJ whole genome shotgun (WGS) entry which is preliminary data.</text>
</comment>
<evidence type="ECO:0000256" key="1">
    <source>
        <dbReference type="SAM" id="MobiDB-lite"/>
    </source>
</evidence>
<name>A0A8J2T2K4_9STRA</name>
<dbReference type="EMBL" id="CAKKNE010000006">
    <property type="protein sequence ID" value="CAH0379491.1"/>
    <property type="molecule type" value="Genomic_DNA"/>
</dbReference>
<accession>A0A8J2T2K4</accession>
<gene>
    <name evidence="3" type="ORF">PECAL_6P11160</name>
</gene>
<organism evidence="3 4">
    <name type="scientific">Pelagomonas calceolata</name>
    <dbReference type="NCBI Taxonomy" id="35677"/>
    <lineage>
        <taxon>Eukaryota</taxon>
        <taxon>Sar</taxon>
        <taxon>Stramenopiles</taxon>
        <taxon>Ochrophyta</taxon>
        <taxon>Pelagophyceae</taxon>
        <taxon>Pelagomonadales</taxon>
        <taxon>Pelagomonadaceae</taxon>
        <taxon>Pelagomonas</taxon>
    </lineage>
</organism>
<protein>
    <submittedName>
        <fullName evidence="3">Uncharacterized protein</fullName>
    </submittedName>
</protein>
<keyword evidence="2" id="KW-0472">Membrane</keyword>
<feature type="compositionally biased region" description="Low complexity" evidence="1">
    <location>
        <begin position="59"/>
        <end position="77"/>
    </location>
</feature>
<sequence length="312" mass="31755">GARAGVGAGARSVASKSQPCDPWRPGSGGGGGVALATVDSEAVSPSKRLFLSSQKWSSAETETAPFAPSAATAAWASASRNLPPCSWHARRRASASKRAPAACRPSRWASRPVTKNSSTTSSTLWASRSRSKTTASLRRPRGAASRSGGRGGRPSPGLGVGRRSASSGCGACGSGGGGAAAAAAAARGLPSSIERVRGRFFFAVFFPVATATAALASFFADLTREFARRRVGLIGFFGGGAPPDAAPPGVPLVPACSIPGWWQRRAPTGEAAPGRDGGVDPRVRLLIRAELAPGGQGHEDARHRSWPEHGVA</sequence>